<dbReference type="OrthoDB" id="272303at2759"/>
<evidence type="ECO:0000259" key="14">
    <source>
        <dbReference type="Pfam" id="PF01207"/>
    </source>
</evidence>
<comment type="similarity">
    <text evidence="8">Belongs to the Dus family. Dus1 subfamily.</text>
</comment>
<dbReference type="InterPro" id="IPR013785">
    <property type="entry name" value="Aldolase_TIM"/>
</dbReference>
<evidence type="ECO:0000256" key="10">
    <source>
        <dbReference type="ARBA" id="ARBA00047287"/>
    </source>
</evidence>
<evidence type="ECO:0000256" key="1">
    <source>
        <dbReference type="ARBA" id="ARBA00001917"/>
    </source>
</evidence>
<keyword evidence="4" id="KW-0819">tRNA processing</keyword>
<keyword evidence="7" id="KW-0520">NAD</keyword>
<keyword evidence="6" id="KW-0560">Oxidoreductase</keyword>
<dbReference type="Pfam" id="PF01207">
    <property type="entry name" value="Dus"/>
    <property type="match status" value="1"/>
</dbReference>
<evidence type="ECO:0000256" key="8">
    <source>
        <dbReference type="ARBA" id="ARBA00038313"/>
    </source>
</evidence>
<dbReference type="GO" id="GO:0050660">
    <property type="term" value="F:flavin adenine dinucleotide binding"/>
    <property type="evidence" value="ECO:0007669"/>
    <property type="project" value="InterPro"/>
</dbReference>
<dbReference type="CDD" id="cd02801">
    <property type="entry name" value="DUS_like_FMN"/>
    <property type="match status" value="1"/>
</dbReference>
<dbReference type="EC" id="1.3.1.88" evidence="9"/>
<evidence type="ECO:0000256" key="13">
    <source>
        <dbReference type="ARBA" id="ARBA00049467"/>
    </source>
</evidence>
<keyword evidence="2" id="KW-0285">Flavoprotein</keyword>
<evidence type="ECO:0000256" key="4">
    <source>
        <dbReference type="ARBA" id="ARBA00022694"/>
    </source>
</evidence>
<keyword evidence="3" id="KW-0288">FMN</keyword>
<comment type="catalytic activity">
    <reaction evidence="11">
        <text>5,6-dihydrouridine(16) in tRNA + NADP(+) = uridine(16) in tRNA + NADPH + H(+)</text>
        <dbReference type="Rhea" id="RHEA:53376"/>
        <dbReference type="Rhea" id="RHEA-COMP:13543"/>
        <dbReference type="Rhea" id="RHEA-COMP:13544"/>
        <dbReference type="ChEBI" id="CHEBI:15378"/>
        <dbReference type="ChEBI" id="CHEBI:57783"/>
        <dbReference type="ChEBI" id="CHEBI:58349"/>
        <dbReference type="ChEBI" id="CHEBI:65315"/>
        <dbReference type="ChEBI" id="CHEBI:74443"/>
        <dbReference type="EC" id="1.3.1.88"/>
    </reaction>
    <physiologicalReaction direction="right-to-left" evidence="11">
        <dbReference type="Rhea" id="RHEA:53378"/>
    </physiologicalReaction>
</comment>
<dbReference type="EMBL" id="OB660232">
    <property type="protein sequence ID" value="CAD7223631.1"/>
    <property type="molecule type" value="Genomic_DNA"/>
</dbReference>
<evidence type="ECO:0000256" key="3">
    <source>
        <dbReference type="ARBA" id="ARBA00022643"/>
    </source>
</evidence>
<evidence type="ECO:0000256" key="2">
    <source>
        <dbReference type="ARBA" id="ARBA00022630"/>
    </source>
</evidence>
<name>A0A7R8W757_9CRUS</name>
<evidence type="ECO:0000256" key="12">
    <source>
        <dbReference type="ARBA" id="ARBA00048934"/>
    </source>
</evidence>
<dbReference type="Gene3D" id="3.20.20.70">
    <property type="entry name" value="Aldolase class I"/>
    <property type="match status" value="1"/>
</dbReference>
<reference evidence="15" key="1">
    <citation type="submission" date="2020-11" db="EMBL/GenBank/DDBJ databases">
        <authorList>
            <person name="Tran Van P."/>
        </authorList>
    </citation>
    <scope>NUCLEOTIDE SEQUENCE</scope>
</reference>
<keyword evidence="5" id="KW-0521">NADP</keyword>
<dbReference type="AlphaFoldDB" id="A0A7R8W757"/>
<accession>A0A7R8W757</accession>
<comment type="catalytic activity">
    <reaction evidence="10">
        <text>5,6-dihydrouridine(17) in tRNA + NAD(+) = uridine(17) in tRNA + NADH + H(+)</text>
        <dbReference type="Rhea" id="RHEA:53372"/>
        <dbReference type="Rhea" id="RHEA-COMP:13541"/>
        <dbReference type="Rhea" id="RHEA-COMP:13542"/>
        <dbReference type="ChEBI" id="CHEBI:15378"/>
        <dbReference type="ChEBI" id="CHEBI:57540"/>
        <dbReference type="ChEBI" id="CHEBI:57945"/>
        <dbReference type="ChEBI" id="CHEBI:65315"/>
        <dbReference type="ChEBI" id="CHEBI:74443"/>
        <dbReference type="EC" id="1.3.1.88"/>
    </reaction>
    <physiologicalReaction direction="right-to-left" evidence="10">
        <dbReference type="Rhea" id="RHEA:53374"/>
    </physiologicalReaction>
</comment>
<dbReference type="PROSITE" id="PS01136">
    <property type="entry name" value="UPF0034"/>
    <property type="match status" value="1"/>
</dbReference>
<gene>
    <name evidence="15" type="ORF">CTOB1V02_LOCUS1611</name>
</gene>
<organism evidence="15">
    <name type="scientific">Cyprideis torosa</name>
    <dbReference type="NCBI Taxonomy" id="163714"/>
    <lineage>
        <taxon>Eukaryota</taxon>
        <taxon>Metazoa</taxon>
        <taxon>Ecdysozoa</taxon>
        <taxon>Arthropoda</taxon>
        <taxon>Crustacea</taxon>
        <taxon>Oligostraca</taxon>
        <taxon>Ostracoda</taxon>
        <taxon>Podocopa</taxon>
        <taxon>Podocopida</taxon>
        <taxon>Cytherocopina</taxon>
        <taxon>Cytheroidea</taxon>
        <taxon>Cytherideidae</taxon>
        <taxon>Cyprideis</taxon>
    </lineage>
</organism>
<comment type="cofactor">
    <cofactor evidence="1">
        <name>FMN</name>
        <dbReference type="ChEBI" id="CHEBI:58210"/>
    </cofactor>
</comment>
<dbReference type="InterPro" id="IPR035587">
    <property type="entry name" value="DUS-like_FMN-bd"/>
</dbReference>
<dbReference type="PANTHER" id="PTHR11082">
    <property type="entry name" value="TRNA-DIHYDROURIDINE SYNTHASE"/>
    <property type="match status" value="1"/>
</dbReference>
<evidence type="ECO:0000256" key="5">
    <source>
        <dbReference type="ARBA" id="ARBA00022857"/>
    </source>
</evidence>
<comment type="catalytic activity">
    <reaction evidence="13">
        <text>5,6-dihydrouridine(17) in tRNA + NADP(+) = uridine(17) in tRNA + NADPH + H(+)</text>
        <dbReference type="Rhea" id="RHEA:53368"/>
        <dbReference type="Rhea" id="RHEA-COMP:13541"/>
        <dbReference type="Rhea" id="RHEA-COMP:13542"/>
        <dbReference type="ChEBI" id="CHEBI:15378"/>
        <dbReference type="ChEBI" id="CHEBI:57783"/>
        <dbReference type="ChEBI" id="CHEBI:58349"/>
        <dbReference type="ChEBI" id="CHEBI:65315"/>
        <dbReference type="ChEBI" id="CHEBI:74443"/>
        <dbReference type="EC" id="1.3.1.88"/>
    </reaction>
    <physiologicalReaction direction="right-to-left" evidence="13">
        <dbReference type="Rhea" id="RHEA:53370"/>
    </physiologicalReaction>
</comment>
<evidence type="ECO:0000313" key="15">
    <source>
        <dbReference type="EMBL" id="CAD7223631.1"/>
    </source>
</evidence>
<protein>
    <recommendedName>
        <fullName evidence="9">tRNA-dihydrouridine(16/17) synthase [NAD(P)(+)]</fullName>
        <ecNumber evidence="9">1.3.1.88</ecNumber>
    </recommendedName>
</protein>
<proteinExistence type="inferred from homology"/>
<dbReference type="InterPro" id="IPR018517">
    <property type="entry name" value="tRNA_hU_synthase_CS"/>
</dbReference>
<feature type="domain" description="DUS-like FMN-binding" evidence="14">
    <location>
        <begin position="30"/>
        <end position="303"/>
    </location>
</feature>
<sequence>MVNVKCDVRDVDKDPYYYFRYILKSPKLIVAPMVDQSECAWRMLSRKYGAQLCFTPMQHAAIFARDERYRREGLSSCAEDRPLIVQFCCNDANTFLAAAKLCVGLVDGVDLNLGCPQVIAKRGHYGAYLQDEWDLIREMVSLVHRELPELPISCKIRVFPDIEKTVRYAKMLEEAGCQMLTVHGRTRDQKGALTGIASWAHIKAVKANLRIPVIANGNIQHLSDVDRCISETGVDGVMSAEGNLHNPAIFRSLNPPVWEMAEEYLGLVKVYPCPLSYIRGHLFKIFKQTLTLPGVEEIREKLAKGSKIQDFEEMVKELKEWFVPYVSGEDTLEDDRGLPLPCWLCQPYIRPPPKPPCKREAPEPLREEGELSKRKIKKLLRNPRKCFTTPRSQLPICEGKKDCPNPKNGKCSQSLCKPCCRAKCMAQALDCPAHRVWEGSKKRRAMAEVASDPEQMETGVGGDTPTTLLVTSEAPGVER</sequence>
<dbReference type="PANTHER" id="PTHR11082:SF5">
    <property type="entry name" value="TRNA-DIHYDROURIDINE(16_17) SYNTHASE [NAD(P)(+)]-LIKE"/>
    <property type="match status" value="1"/>
</dbReference>
<evidence type="ECO:0000256" key="11">
    <source>
        <dbReference type="ARBA" id="ARBA00047652"/>
    </source>
</evidence>
<evidence type="ECO:0000256" key="9">
    <source>
        <dbReference type="ARBA" id="ARBA00038890"/>
    </source>
</evidence>
<comment type="catalytic activity">
    <reaction evidence="12">
        <text>5,6-dihydrouridine(16) in tRNA + NAD(+) = uridine(16) in tRNA + NADH + H(+)</text>
        <dbReference type="Rhea" id="RHEA:53380"/>
        <dbReference type="Rhea" id="RHEA-COMP:13543"/>
        <dbReference type="Rhea" id="RHEA-COMP:13544"/>
        <dbReference type="ChEBI" id="CHEBI:15378"/>
        <dbReference type="ChEBI" id="CHEBI:57540"/>
        <dbReference type="ChEBI" id="CHEBI:57945"/>
        <dbReference type="ChEBI" id="CHEBI:65315"/>
        <dbReference type="ChEBI" id="CHEBI:74443"/>
        <dbReference type="EC" id="1.3.1.88"/>
    </reaction>
    <physiologicalReaction direction="right-to-left" evidence="12">
        <dbReference type="Rhea" id="RHEA:53382"/>
    </physiologicalReaction>
</comment>
<dbReference type="SUPFAM" id="SSF51395">
    <property type="entry name" value="FMN-linked oxidoreductases"/>
    <property type="match status" value="1"/>
</dbReference>
<evidence type="ECO:0000256" key="7">
    <source>
        <dbReference type="ARBA" id="ARBA00023027"/>
    </source>
</evidence>
<dbReference type="GO" id="GO:0017150">
    <property type="term" value="F:tRNA dihydrouridine synthase activity"/>
    <property type="evidence" value="ECO:0007669"/>
    <property type="project" value="InterPro"/>
</dbReference>
<evidence type="ECO:0000256" key="6">
    <source>
        <dbReference type="ARBA" id="ARBA00023002"/>
    </source>
</evidence>